<dbReference type="InParanoid" id="A0A1X7V000"/>
<evidence type="ECO:0000313" key="2">
    <source>
        <dbReference type="EnsemblMetazoa" id="Aqu2.1.33276_001"/>
    </source>
</evidence>
<name>A0A1X7V000_AMPQE</name>
<reference evidence="2" key="1">
    <citation type="submission" date="2017-05" db="UniProtKB">
        <authorList>
            <consortium name="EnsemblMetazoa"/>
        </authorList>
    </citation>
    <scope>IDENTIFICATION</scope>
</reference>
<feature type="domain" description="DUF5641" evidence="1">
    <location>
        <begin position="88"/>
        <end position="189"/>
    </location>
</feature>
<dbReference type="InterPro" id="IPR040676">
    <property type="entry name" value="DUF5641"/>
</dbReference>
<dbReference type="PANTHER" id="PTHR47331:SF5">
    <property type="entry name" value="RIBONUCLEASE H"/>
    <property type="match status" value="1"/>
</dbReference>
<proteinExistence type="predicted"/>
<organism evidence="2">
    <name type="scientific">Amphimedon queenslandica</name>
    <name type="common">Sponge</name>
    <dbReference type="NCBI Taxonomy" id="400682"/>
    <lineage>
        <taxon>Eukaryota</taxon>
        <taxon>Metazoa</taxon>
        <taxon>Porifera</taxon>
        <taxon>Demospongiae</taxon>
        <taxon>Heteroscleromorpha</taxon>
        <taxon>Haplosclerida</taxon>
        <taxon>Niphatidae</taxon>
        <taxon>Amphimedon</taxon>
    </lineage>
</organism>
<sequence length="211" mass="24511">MIQSAKRCVRKTIGKAQLTYDEFITIIAEVEMILNSRPLSYIESDDNEQPLTPSRLIIGRRVINLPSVESNDTFEEEFRITKEELHDRMKYFHVLLNHFWMRWRSEYLIKLSDTHRHSPLKLNQSGRINKGDVVLIHDEELPRGQWRLGVMESLFKGIDRFIRGVSVRTHSPGGQITTLRRPIQRLYPLEVSATSEGEPIECSTVVNSPKV</sequence>
<dbReference type="AlphaFoldDB" id="A0A1X7V000"/>
<dbReference type="eggNOG" id="KOG0017">
    <property type="taxonomic scope" value="Eukaryota"/>
</dbReference>
<protein>
    <recommendedName>
        <fullName evidence="1">DUF5641 domain-containing protein</fullName>
    </recommendedName>
</protein>
<dbReference type="EnsemblMetazoa" id="Aqu2.1.33276_001">
    <property type="protein sequence ID" value="Aqu2.1.33276_001"/>
    <property type="gene ID" value="Aqu2.1.33276"/>
</dbReference>
<dbReference type="Pfam" id="PF18701">
    <property type="entry name" value="DUF5641"/>
    <property type="match status" value="1"/>
</dbReference>
<evidence type="ECO:0000259" key="1">
    <source>
        <dbReference type="Pfam" id="PF18701"/>
    </source>
</evidence>
<dbReference type="OrthoDB" id="5989988at2759"/>
<dbReference type="PANTHER" id="PTHR47331">
    <property type="entry name" value="PHD-TYPE DOMAIN-CONTAINING PROTEIN"/>
    <property type="match status" value="1"/>
</dbReference>
<accession>A0A1X7V000</accession>